<gene>
    <name evidence="2" type="ORF">PIB30_095000</name>
</gene>
<proteinExistence type="predicted"/>
<protein>
    <submittedName>
        <fullName evidence="2">Uncharacterized protein</fullName>
    </submittedName>
</protein>
<keyword evidence="3" id="KW-1185">Reference proteome</keyword>
<reference evidence="2 3" key="1">
    <citation type="journal article" date="2023" name="Plants (Basel)">
        <title>Bridging the Gap: Combining Genomics and Transcriptomics Approaches to Understand Stylosanthes scabra, an Orphan Legume from the Brazilian Caatinga.</title>
        <authorList>
            <person name="Ferreira-Neto J.R.C."/>
            <person name="da Silva M.D."/>
            <person name="Binneck E."/>
            <person name="de Melo N.F."/>
            <person name="da Silva R.H."/>
            <person name="de Melo A.L.T.M."/>
            <person name="Pandolfi V."/>
            <person name="Bustamante F.O."/>
            <person name="Brasileiro-Vidal A.C."/>
            <person name="Benko-Iseppon A.M."/>
        </authorList>
    </citation>
    <scope>NUCLEOTIDE SEQUENCE [LARGE SCALE GENOMIC DNA]</scope>
    <source>
        <tissue evidence="2">Leaves</tissue>
    </source>
</reference>
<feature type="compositionally biased region" description="Polar residues" evidence="1">
    <location>
        <begin position="10"/>
        <end position="26"/>
    </location>
</feature>
<dbReference type="EMBL" id="JASCZI010183381">
    <property type="protein sequence ID" value="MED6189334.1"/>
    <property type="molecule type" value="Genomic_DNA"/>
</dbReference>
<accession>A0ABU6WTV9</accession>
<feature type="region of interest" description="Disordered" evidence="1">
    <location>
        <begin position="259"/>
        <end position="290"/>
    </location>
</feature>
<evidence type="ECO:0000256" key="1">
    <source>
        <dbReference type="SAM" id="MobiDB-lite"/>
    </source>
</evidence>
<sequence>MSCRGKDIATGTSTPSRVRTSKNSNRGRGEGFPSNQFDHQLHYDRWKGLENRQIVHERIIRLDGDEERIFRERVLGLGWGFMYDDLIRINLSTQEYVFLRGKKIPFTEDNIHRHLGIHGDSPDAEVDDDFVALAKAYERRVDMDMAEIFSVIGQEGTNWANNPAINTILKSLSNAILNPQATAWHKIIMGVNLPRMMRDILLVCPTKHPRNVLPYPVFISRIAHRYEVPDFPNDPLYNVREVDMYVPYGDWRGERVWGPVRPRRQSPPQVQPAEPLPQPETSATPSAPAQYSLEPTMHDVMRRLDRQDRQIARTQAMIRRAFPSVDFTGLGFSSSSDDSGESQGF</sequence>
<evidence type="ECO:0000313" key="3">
    <source>
        <dbReference type="Proteomes" id="UP001341840"/>
    </source>
</evidence>
<feature type="region of interest" description="Disordered" evidence="1">
    <location>
        <begin position="326"/>
        <end position="345"/>
    </location>
</feature>
<organism evidence="2 3">
    <name type="scientific">Stylosanthes scabra</name>
    <dbReference type="NCBI Taxonomy" id="79078"/>
    <lineage>
        <taxon>Eukaryota</taxon>
        <taxon>Viridiplantae</taxon>
        <taxon>Streptophyta</taxon>
        <taxon>Embryophyta</taxon>
        <taxon>Tracheophyta</taxon>
        <taxon>Spermatophyta</taxon>
        <taxon>Magnoliopsida</taxon>
        <taxon>eudicotyledons</taxon>
        <taxon>Gunneridae</taxon>
        <taxon>Pentapetalae</taxon>
        <taxon>rosids</taxon>
        <taxon>fabids</taxon>
        <taxon>Fabales</taxon>
        <taxon>Fabaceae</taxon>
        <taxon>Papilionoideae</taxon>
        <taxon>50 kb inversion clade</taxon>
        <taxon>dalbergioids sensu lato</taxon>
        <taxon>Dalbergieae</taxon>
        <taxon>Pterocarpus clade</taxon>
        <taxon>Stylosanthes</taxon>
    </lineage>
</organism>
<feature type="compositionally biased region" description="Polar residues" evidence="1">
    <location>
        <begin position="279"/>
        <end position="289"/>
    </location>
</feature>
<dbReference type="Proteomes" id="UP001341840">
    <property type="component" value="Unassembled WGS sequence"/>
</dbReference>
<name>A0ABU6WTV9_9FABA</name>
<evidence type="ECO:0000313" key="2">
    <source>
        <dbReference type="EMBL" id="MED6189334.1"/>
    </source>
</evidence>
<feature type="region of interest" description="Disordered" evidence="1">
    <location>
        <begin position="1"/>
        <end position="36"/>
    </location>
</feature>
<comment type="caution">
    <text evidence="2">The sequence shown here is derived from an EMBL/GenBank/DDBJ whole genome shotgun (WGS) entry which is preliminary data.</text>
</comment>